<proteinExistence type="predicted"/>
<dbReference type="Pfam" id="PF01590">
    <property type="entry name" value="GAF"/>
    <property type="match status" value="1"/>
</dbReference>
<dbReference type="EMBL" id="WUUT01000001">
    <property type="protein sequence ID" value="MXR50690.1"/>
    <property type="molecule type" value="Genomic_DNA"/>
</dbReference>
<dbReference type="AlphaFoldDB" id="A0A6B0T724"/>
<evidence type="ECO:0000313" key="2">
    <source>
        <dbReference type="EMBL" id="MXR50690.1"/>
    </source>
</evidence>
<dbReference type="SUPFAM" id="SSF55781">
    <property type="entry name" value="GAF domain-like"/>
    <property type="match status" value="1"/>
</dbReference>
<dbReference type="Proteomes" id="UP000466535">
    <property type="component" value="Unassembled WGS sequence"/>
</dbReference>
<comment type="caution">
    <text evidence="2">The sequence shown here is derived from an EMBL/GenBank/DDBJ whole genome shotgun (WGS) entry which is preliminary data.</text>
</comment>
<reference evidence="2 3" key="1">
    <citation type="submission" date="2019-12" db="EMBL/GenBank/DDBJ databases">
        <title>Isolation and characterization of three novel carbon monoxide-oxidizing members of Halobacteria from salione crusts and soils.</title>
        <authorList>
            <person name="Myers M.R."/>
            <person name="King G.M."/>
        </authorList>
    </citation>
    <scope>NUCLEOTIDE SEQUENCE [LARGE SCALE GENOMIC DNA]</scope>
    <source>
        <strain evidence="2 3">WSH3</strain>
    </source>
</reference>
<dbReference type="Gene3D" id="3.30.450.40">
    <property type="match status" value="1"/>
</dbReference>
<name>A0A6B0T724_9EURY</name>
<dbReference type="RefSeq" id="WP_159762794.1">
    <property type="nucleotide sequence ID" value="NZ_WUUT01000001.1"/>
</dbReference>
<dbReference type="InterPro" id="IPR029016">
    <property type="entry name" value="GAF-like_dom_sf"/>
</dbReference>
<sequence>MPHRICTSEQGNELSYFQRLFGTLLSPDTDLASKLERLFAEETIEFDLSHAFLSRIDLDTETQYFEVVHEPQRSVEAGNTVPLSNTYCRETIEDPDGMMVIDDAFAEGWKDYPAYETLGFRSYIGTTVTSENKLYGTLCFGNATPRETPIAEDEKILVDIFSQWVTYELNQWQGPQIHDPVHGDFAEYDVPSSEIDSLLETVKSRERRLILRSLVDDPTERRLEQIVEPIDADPSEIDLFHTHLPKLEQAGYIRWDRDSNTISRGTNFFEIEPLVGLLDDFTAEFRG</sequence>
<organism evidence="2 3">
    <name type="scientific">Halovenus carboxidivorans</name>
    <dbReference type="NCBI Taxonomy" id="2692199"/>
    <lineage>
        <taxon>Archaea</taxon>
        <taxon>Methanobacteriati</taxon>
        <taxon>Methanobacteriota</taxon>
        <taxon>Stenosarchaea group</taxon>
        <taxon>Halobacteria</taxon>
        <taxon>Halobacteriales</taxon>
        <taxon>Haloarculaceae</taxon>
        <taxon>Halovenus</taxon>
    </lineage>
</organism>
<evidence type="ECO:0000313" key="3">
    <source>
        <dbReference type="Proteomes" id="UP000466535"/>
    </source>
</evidence>
<evidence type="ECO:0000259" key="1">
    <source>
        <dbReference type="Pfam" id="PF01590"/>
    </source>
</evidence>
<accession>A0A6B0T724</accession>
<gene>
    <name evidence="2" type="ORF">GRX03_03585</name>
</gene>
<keyword evidence="3" id="KW-1185">Reference proteome</keyword>
<feature type="domain" description="GAF" evidence="1">
    <location>
        <begin position="69"/>
        <end position="165"/>
    </location>
</feature>
<protein>
    <recommendedName>
        <fullName evidence="1">GAF domain-containing protein</fullName>
    </recommendedName>
</protein>
<dbReference type="InterPro" id="IPR003018">
    <property type="entry name" value="GAF"/>
</dbReference>
<dbReference type="OrthoDB" id="342253at2157"/>